<evidence type="ECO:0000313" key="1">
    <source>
        <dbReference type="EMBL" id="TRZ19815.1"/>
    </source>
</evidence>
<dbReference type="OrthoDB" id="10056483at2759"/>
<protein>
    <submittedName>
        <fullName evidence="1">Uncharacterized protein</fullName>
    </submittedName>
</protein>
<sequence>MPKQRLVTSAIPQESVLGLSVLFNVFISSIDSGIGSTLGELADNREQSAAIDISEGWDGMGWSGMGWDGMGWGAIQRNLDKLEKWLHVNLMSSAHGPAEPLVSILGMKRLGEALQRKTWGYWWMKC</sequence>
<name>A0A8K1GJ24_9PASS</name>
<organism evidence="1 2">
    <name type="scientific">Zosterops borbonicus</name>
    <dbReference type="NCBI Taxonomy" id="364589"/>
    <lineage>
        <taxon>Eukaryota</taxon>
        <taxon>Metazoa</taxon>
        <taxon>Chordata</taxon>
        <taxon>Craniata</taxon>
        <taxon>Vertebrata</taxon>
        <taxon>Euteleostomi</taxon>
        <taxon>Archelosauria</taxon>
        <taxon>Archosauria</taxon>
        <taxon>Dinosauria</taxon>
        <taxon>Saurischia</taxon>
        <taxon>Theropoda</taxon>
        <taxon>Coelurosauria</taxon>
        <taxon>Aves</taxon>
        <taxon>Neognathae</taxon>
        <taxon>Neoaves</taxon>
        <taxon>Telluraves</taxon>
        <taxon>Australaves</taxon>
        <taxon>Passeriformes</taxon>
        <taxon>Sylvioidea</taxon>
        <taxon>Zosteropidae</taxon>
        <taxon>Zosterops</taxon>
    </lineage>
</organism>
<evidence type="ECO:0000313" key="2">
    <source>
        <dbReference type="Proteomes" id="UP000796761"/>
    </source>
</evidence>
<comment type="caution">
    <text evidence="1">The sequence shown here is derived from an EMBL/GenBank/DDBJ whole genome shotgun (WGS) entry which is preliminary data.</text>
</comment>
<proteinExistence type="predicted"/>
<accession>A0A8K1GJ24</accession>
<gene>
    <name evidence="1" type="ORF">HGM15179_007307</name>
</gene>
<keyword evidence="2" id="KW-1185">Reference proteome</keyword>
<dbReference type="AlphaFoldDB" id="A0A8K1GJ24"/>
<dbReference type="Proteomes" id="UP000796761">
    <property type="component" value="Unassembled WGS sequence"/>
</dbReference>
<reference evidence="1" key="1">
    <citation type="submission" date="2019-04" db="EMBL/GenBank/DDBJ databases">
        <title>Genome assembly of Zosterops borbonicus 15179.</title>
        <authorList>
            <person name="Leroy T."/>
            <person name="Anselmetti Y."/>
            <person name="Tilak M.-K."/>
            <person name="Nabholz B."/>
        </authorList>
    </citation>
    <scope>NUCLEOTIDE SEQUENCE</scope>
    <source>
        <strain evidence="1">HGM_15179</strain>
        <tissue evidence="1">Muscle</tissue>
    </source>
</reference>
<dbReference type="EMBL" id="SWJQ01000172">
    <property type="protein sequence ID" value="TRZ19815.1"/>
    <property type="molecule type" value="Genomic_DNA"/>
</dbReference>